<evidence type="ECO:0000313" key="1">
    <source>
        <dbReference type="EMBL" id="KAJ8636298.1"/>
    </source>
</evidence>
<sequence length="618" mass="71007">MGSNSGNTKAPLFDGTNYSFWKLRMQAFIKSLGYDVWEAVRIGYNASTTPTDAATKKLVDNDSKAQNALYSGLVDSELVKVMTCKIAKEIWDKLQSIHEGDEKIKEAKLQTYHSQFESLHMVEDENIDTYMLRVNEVTNSIRELGEEIKEPVIVKKVLRSLQPRFDSKVSAIEEAKDLNAFSMDELHGSFTAYEMRIGKTSTSDREVAFKVQKKAKEVADSDDDELEAQFVRKLKKCSNGKYKGKLPFKCFNCGGVGHFAAKCPLKEDDNDSYTGKSQWKKSFSKKGKTKSFISQHNDSTSKTSDDDHSAESTEALFMVTVEEKEEGIVAEEDDADVNLEEELIAALEELSMERKTSKKNLKRLHEFESSVITLKPQVEEYKRTVEVLKNQISVKTEEVVKLEIKITGARAENLELNKKLKALEAIEGTMKLNEILKVQRPSHYKFGLGYEIGESSMSAPKSVKQNANPLKNVFKCRNVQKFTYFRNVQNVFKCRNVQKFTYFRNVQNVFQCRNVQKFTYFRNVQNVFKCRNVQKFTYFRNVQNVFKCRNVQKFTYFRNVQNVFKFRNVQKFVEEGILQKCAEMFKSENCLQSAIHGKRVPSVDNNSKGGDCWMHSED</sequence>
<proteinExistence type="predicted"/>
<dbReference type="EMBL" id="CM056811">
    <property type="protein sequence ID" value="KAJ8636298.1"/>
    <property type="molecule type" value="Genomic_DNA"/>
</dbReference>
<organism evidence="1 2">
    <name type="scientific">Persea americana</name>
    <name type="common">Avocado</name>
    <dbReference type="NCBI Taxonomy" id="3435"/>
    <lineage>
        <taxon>Eukaryota</taxon>
        <taxon>Viridiplantae</taxon>
        <taxon>Streptophyta</taxon>
        <taxon>Embryophyta</taxon>
        <taxon>Tracheophyta</taxon>
        <taxon>Spermatophyta</taxon>
        <taxon>Magnoliopsida</taxon>
        <taxon>Magnoliidae</taxon>
        <taxon>Laurales</taxon>
        <taxon>Lauraceae</taxon>
        <taxon>Persea</taxon>
    </lineage>
</organism>
<reference evidence="1 2" key="1">
    <citation type="journal article" date="2022" name="Hortic Res">
        <title>A haplotype resolved chromosomal level avocado genome allows analysis of novel avocado genes.</title>
        <authorList>
            <person name="Nath O."/>
            <person name="Fletcher S.J."/>
            <person name="Hayward A."/>
            <person name="Shaw L.M."/>
            <person name="Masouleh A.K."/>
            <person name="Furtado A."/>
            <person name="Henry R.J."/>
            <person name="Mitter N."/>
        </authorList>
    </citation>
    <scope>NUCLEOTIDE SEQUENCE [LARGE SCALE GENOMIC DNA]</scope>
    <source>
        <strain evidence="2">cv. Hass</strain>
    </source>
</reference>
<name>A0ACC2LSY8_PERAE</name>
<accession>A0ACC2LSY8</accession>
<evidence type="ECO:0000313" key="2">
    <source>
        <dbReference type="Proteomes" id="UP001234297"/>
    </source>
</evidence>
<dbReference type="Proteomes" id="UP001234297">
    <property type="component" value="Chromosome 3"/>
</dbReference>
<comment type="caution">
    <text evidence="1">The sequence shown here is derived from an EMBL/GenBank/DDBJ whole genome shotgun (WGS) entry which is preliminary data.</text>
</comment>
<keyword evidence="2" id="KW-1185">Reference proteome</keyword>
<gene>
    <name evidence="1" type="ORF">MRB53_010565</name>
</gene>
<protein>
    <submittedName>
        <fullName evidence="1">Uncharacterized protein</fullName>
    </submittedName>
</protein>